<feature type="compositionally biased region" description="Polar residues" evidence="1">
    <location>
        <begin position="109"/>
        <end position="123"/>
    </location>
</feature>
<keyword evidence="3" id="KW-1185">Reference proteome</keyword>
<accession>A0AAN6R284</accession>
<evidence type="ECO:0008006" key="4">
    <source>
        <dbReference type="Google" id="ProtNLM"/>
    </source>
</evidence>
<dbReference type="PANTHER" id="PTHR10779">
    <property type="entry name" value="DYNEIN LIGHT CHAIN ROADBLOCK"/>
    <property type="match status" value="1"/>
</dbReference>
<feature type="compositionally biased region" description="Low complexity" evidence="1">
    <location>
        <begin position="95"/>
        <end position="108"/>
    </location>
</feature>
<dbReference type="Proteomes" id="UP001175353">
    <property type="component" value="Unassembled WGS sequence"/>
</dbReference>
<organism evidence="2 3">
    <name type="scientific">Friedmanniomyces endolithicus</name>
    <dbReference type="NCBI Taxonomy" id="329885"/>
    <lineage>
        <taxon>Eukaryota</taxon>
        <taxon>Fungi</taxon>
        <taxon>Dikarya</taxon>
        <taxon>Ascomycota</taxon>
        <taxon>Pezizomycotina</taxon>
        <taxon>Dothideomycetes</taxon>
        <taxon>Dothideomycetidae</taxon>
        <taxon>Mycosphaerellales</taxon>
        <taxon>Teratosphaeriaceae</taxon>
        <taxon>Friedmanniomyces</taxon>
    </lineage>
</organism>
<reference evidence="2" key="1">
    <citation type="submission" date="2023-06" db="EMBL/GenBank/DDBJ databases">
        <title>Black Yeasts Isolated from many extreme environments.</title>
        <authorList>
            <person name="Coleine C."/>
            <person name="Stajich J.E."/>
            <person name="Selbmann L."/>
        </authorList>
    </citation>
    <scope>NUCLEOTIDE SEQUENCE</scope>
    <source>
        <strain evidence="2">CCFEE 5200</strain>
    </source>
</reference>
<comment type="caution">
    <text evidence="2">The sequence shown here is derived from an EMBL/GenBank/DDBJ whole genome shotgun (WGS) entry which is preliminary data.</text>
</comment>
<gene>
    <name evidence="2" type="ORF">LTR91_000656</name>
</gene>
<name>A0AAN6R284_9PEZI</name>
<dbReference type="EMBL" id="JAUJLE010000002">
    <property type="protein sequence ID" value="KAK1015631.1"/>
    <property type="molecule type" value="Genomic_DNA"/>
</dbReference>
<protein>
    <recommendedName>
        <fullName evidence="4">Roadblock/LAMTOR2 domain-containing protein</fullName>
    </recommendedName>
</protein>
<evidence type="ECO:0000313" key="2">
    <source>
        <dbReference type="EMBL" id="KAK1015631.1"/>
    </source>
</evidence>
<dbReference type="AlphaFoldDB" id="A0AAN6R284"/>
<proteinExistence type="predicted"/>
<evidence type="ECO:0000256" key="1">
    <source>
        <dbReference type="SAM" id="MobiDB-lite"/>
    </source>
</evidence>
<sequence>MLAHILEGSDVLTESALAATAGLHIATQATRQGTLALPSRWPCGILQGLAVLVLARLSQRPGVQSTLILSRETGAIVRSSGLITAEELEQENMAAAATASATGAPPTTNSVGETNGTDSGDANSTRKKGTRNAEDVARMVWEYVKCVGALVEELNGSHDEAKLLRVRTKRNEVVVVPDAKFLAVVIHDTPPA</sequence>
<evidence type="ECO:0000313" key="3">
    <source>
        <dbReference type="Proteomes" id="UP001175353"/>
    </source>
</evidence>
<dbReference type="SUPFAM" id="SSF103196">
    <property type="entry name" value="Roadblock/LC7 domain"/>
    <property type="match status" value="1"/>
</dbReference>
<feature type="region of interest" description="Disordered" evidence="1">
    <location>
        <begin position="95"/>
        <end position="131"/>
    </location>
</feature>
<dbReference type="Gene3D" id="3.30.450.30">
    <property type="entry name" value="Dynein light chain 2a, cytoplasmic"/>
    <property type="match status" value="1"/>
</dbReference>